<comment type="caution">
    <text evidence="1">The sequence shown here is derived from an EMBL/GenBank/DDBJ whole genome shotgun (WGS) entry which is preliminary data.</text>
</comment>
<dbReference type="EC" id="1.10.3.3" evidence="1"/>
<sequence>MAMISSITTLRPSIPLILITSFLLLSSPLLVTSEDPYVFVDWVVTYSQISPYGVQKQVIMINDQFPGPLLNTTTNDNVFVNVHNQLSEPFLLTWNGVQMRKNSWNDGVEGTNCPIAPGKNWTYSFQMKDQIGSFFYFPSFGFQKAAGGYGPIRINNREVIPIPFDQPEGDFDVLIGDWYNSDYKELRSSLDDGVKLPSPDGVLINGLPQYKANFTFQPGATYRLRISNVGLKATLNFQIQGHKLLLIETEGSYTIQQYYDTLDIHVGQSYSVLVTADQPEIATYYMVAKSRFSDGDIPVTGIAFVHYSGSNGQPVGSLPQSPCSNDYTYSMKQALSIRRNLTAGAARPNPQGSYHYERINITRTIILKNGAALISNITHYTVNDVSFVYPDTPLKLADYYHIPDVFTLNGIPDIPDGRVPVFGTPVIDALYKDFVQIVFQNNQPIIQTWHLDGYSFFVVGMDGGNWDASKKKGYNMMDAVSRSTIEVYPFSWTAVLVPLDNLGMWNIRSQDEEKRYLGQEVYMRVRGVDTSVLPNPRDENPIPSSIIKCGRAAN</sequence>
<keyword evidence="1" id="KW-0560">Oxidoreductase</keyword>
<evidence type="ECO:0000313" key="2">
    <source>
        <dbReference type="Proteomes" id="UP000827976"/>
    </source>
</evidence>
<name>A0ACB7U0A6_DIOAL</name>
<dbReference type="EMBL" id="CM037029">
    <property type="protein sequence ID" value="KAH7653757.1"/>
    <property type="molecule type" value="Genomic_DNA"/>
</dbReference>
<reference evidence="2" key="1">
    <citation type="journal article" date="2022" name="Nat. Commun.">
        <title>Chromosome evolution and the genetic basis of agronomically important traits in greater yam.</title>
        <authorList>
            <person name="Bredeson J.V."/>
            <person name="Lyons J.B."/>
            <person name="Oniyinde I.O."/>
            <person name="Okereke N.R."/>
            <person name="Kolade O."/>
            <person name="Nnabue I."/>
            <person name="Nwadili C.O."/>
            <person name="Hribova E."/>
            <person name="Parker M."/>
            <person name="Nwogha J."/>
            <person name="Shu S."/>
            <person name="Carlson J."/>
            <person name="Kariba R."/>
            <person name="Muthemba S."/>
            <person name="Knop K."/>
            <person name="Barton G.J."/>
            <person name="Sherwood A.V."/>
            <person name="Lopez-Montes A."/>
            <person name="Asiedu R."/>
            <person name="Jamnadass R."/>
            <person name="Muchugi A."/>
            <person name="Goodstein D."/>
            <person name="Egesi C.N."/>
            <person name="Featherston J."/>
            <person name="Asfaw A."/>
            <person name="Simpson G.G."/>
            <person name="Dolezel J."/>
            <person name="Hendre P.S."/>
            <person name="Van Deynze A."/>
            <person name="Kumar P.L."/>
            <person name="Obidiegwu J.E."/>
            <person name="Bhattacharjee R."/>
            <person name="Rokhsar D.S."/>
        </authorList>
    </citation>
    <scope>NUCLEOTIDE SEQUENCE [LARGE SCALE GENOMIC DNA]</scope>
    <source>
        <strain evidence="2">cv. TDa95/00328</strain>
    </source>
</reference>
<evidence type="ECO:0000313" key="1">
    <source>
        <dbReference type="EMBL" id="KAH7653757.1"/>
    </source>
</evidence>
<keyword evidence="2" id="KW-1185">Reference proteome</keyword>
<dbReference type="Proteomes" id="UP000827976">
    <property type="component" value="Chromosome 19"/>
</dbReference>
<protein>
    <submittedName>
        <fullName evidence="1">L-ascorbate oxidase protein</fullName>
        <ecNumber evidence="1">1.10.3.3</ecNumber>
    </submittedName>
</protein>
<proteinExistence type="predicted"/>
<gene>
    <name evidence="1" type="ORF">IHE45_19G101100</name>
</gene>
<accession>A0ACB7U0A6</accession>
<organism evidence="1 2">
    <name type="scientific">Dioscorea alata</name>
    <name type="common">Purple yam</name>
    <dbReference type="NCBI Taxonomy" id="55571"/>
    <lineage>
        <taxon>Eukaryota</taxon>
        <taxon>Viridiplantae</taxon>
        <taxon>Streptophyta</taxon>
        <taxon>Embryophyta</taxon>
        <taxon>Tracheophyta</taxon>
        <taxon>Spermatophyta</taxon>
        <taxon>Magnoliopsida</taxon>
        <taxon>Liliopsida</taxon>
        <taxon>Dioscoreales</taxon>
        <taxon>Dioscoreaceae</taxon>
        <taxon>Dioscorea</taxon>
    </lineage>
</organism>